<sequence>MRSKTSLEVIRKLNARTKKTRDEITAVEAELMQLTARQKLLEDERRRLVDKRWDLDDIDFHLKRQTRAWNFNRKLERFLQFPLEIREIIYSHYFPITETFAEGCKNSVTLVSQQIRDEVIDWLGRHRPLVLPLRIKHHNDPGPRITFRKVKRSSLLNIPTQILGRVRLLDIRFEPGELASCRLHVISGEVKLIEPSPHIIVVRNVYTTFVCWENMELLGAAVVRECLGLMLPHLKWVISAFTQTKHKNMEARLHREVETRLSLRWLENLPFSDCDAKEFMDSGTFLTLEDESRDDWADTLSGH</sequence>
<name>A0A9P3FJ60_9PEZI</name>
<dbReference type="RefSeq" id="XP_044659291.1">
    <property type="nucleotide sequence ID" value="XM_044803356.1"/>
</dbReference>
<organism evidence="2 3">
    <name type="scientific">Cercospora kikuchii</name>
    <dbReference type="NCBI Taxonomy" id="84275"/>
    <lineage>
        <taxon>Eukaryota</taxon>
        <taxon>Fungi</taxon>
        <taxon>Dikarya</taxon>
        <taxon>Ascomycota</taxon>
        <taxon>Pezizomycotina</taxon>
        <taxon>Dothideomycetes</taxon>
        <taxon>Dothideomycetidae</taxon>
        <taxon>Mycosphaerellales</taxon>
        <taxon>Mycosphaerellaceae</taxon>
        <taxon>Cercospora</taxon>
    </lineage>
</organism>
<reference evidence="2 3" key="1">
    <citation type="submission" date="2021-01" db="EMBL/GenBank/DDBJ databases">
        <title>Cercospora kikuchii MAFF 305040 whole genome shotgun sequence.</title>
        <authorList>
            <person name="Kashiwa T."/>
            <person name="Suzuki T."/>
        </authorList>
    </citation>
    <scope>NUCLEOTIDE SEQUENCE [LARGE SCALE GENOMIC DNA]</scope>
    <source>
        <strain evidence="2 3">MAFF 305040</strain>
    </source>
</reference>
<evidence type="ECO:0000256" key="1">
    <source>
        <dbReference type="SAM" id="Coils"/>
    </source>
</evidence>
<accession>A0A9P3FJ60</accession>
<dbReference type="EMBL" id="BOLY01000005">
    <property type="protein sequence ID" value="GIZ44804.1"/>
    <property type="molecule type" value="Genomic_DNA"/>
</dbReference>
<keyword evidence="1" id="KW-0175">Coiled coil</keyword>
<dbReference type="Proteomes" id="UP000825890">
    <property type="component" value="Unassembled WGS sequence"/>
</dbReference>
<dbReference type="AlphaFoldDB" id="A0A9P3FJ60"/>
<proteinExistence type="predicted"/>
<evidence type="ECO:0000313" key="2">
    <source>
        <dbReference type="EMBL" id="GIZ44804.1"/>
    </source>
</evidence>
<evidence type="ECO:0000313" key="3">
    <source>
        <dbReference type="Proteomes" id="UP000825890"/>
    </source>
</evidence>
<comment type="caution">
    <text evidence="2">The sequence shown here is derived from an EMBL/GenBank/DDBJ whole genome shotgun (WGS) entry which is preliminary data.</text>
</comment>
<keyword evidence="3" id="KW-1185">Reference proteome</keyword>
<gene>
    <name evidence="2" type="ORF">CKM354_000799100</name>
</gene>
<protein>
    <recommendedName>
        <fullName evidence="4">F-box domain-containing protein</fullName>
    </recommendedName>
</protein>
<feature type="coiled-coil region" evidence="1">
    <location>
        <begin position="10"/>
        <end position="51"/>
    </location>
</feature>
<evidence type="ECO:0008006" key="4">
    <source>
        <dbReference type="Google" id="ProtNLM"/>
    </source>
</evidence>
<dbReference type="GeneID" id="68293566"/>